<comment type="subcellular location">
    <subcellularLocation>
        <location evidence="1">Mitochondrion inner membrane</location>
        <topology evidence="1">Peripheral membrane protein</topology>
        <orientation evidence="1">Matrix side</orientation>
    </subcellularLocation>
</comment>
<reference evidence="9" key="1">
    <citation type="submission" date="2022-07" db="EMBL/GenBank/DDBJ databases">
        <title>Phylogenomic reconstructions and comparative analyses of Kickxellomycotina fungi.</title>
        <authorList>
            <person name="Reynolds N.K."/>
            <person name="Stajich J.E."/>
            <person name="Barry K."/>
            <person name="Grigoriev I.V."/>
            <person name="Crous P."/>
            <person name="Smith M.E."/>
        </authorList>
    </citation>
    <scope>NUCLEOTIDE SEQUENCE</scope>
    <source>
        <strain evidence="9">NBRC 100468</strain>
    </source>
</reference>
<protein>
    <recommendedName>
        <fullName evidence="11">NADH dehydrogenase [ubiquinone] 1 alpha subcomplex subunit 5</fullName>
    </recommendedName>
</protein>
<keyword evidence="10" id="KW-1185">Reference proteome</keyword>
<dbReference type="AlphaFoldDB" id="A0A9W8DQ14"/>
<gene>
    <name evidence="9" type="ORF">H4219_005068</name>
</gene>
<keyword evidence="3" id="KW-0813">Transport</keyword>
<keyword evidence="8" id="KW-0472">Membrane</keyword>
<comment type="caution">
    <text evidence="9">The sequence shown here is derived from an EMBL/GenBank/DDBJ whole genome shotgun (WGS) entry which is preliminary data.</text>
</comment>
<dbReference type="Proteomes" id="UP001150538">
    <property type="component" value="Unassembled WGS sequence"/>
</dbReference>
<organism evidence="9 10">
    <name type="scientific">Mycoemilia scoparia</name>
    <dbReference type="NCBI Taxonomy" id="417184"/>
    <lineage>
        <taxon>Eukaryota</taxon>
        <taxon>Fungi</taxon>
        <taxon>Fungi incertae sedis</taxon>
        <taxon>Zoopagomycota</taxon>
        <taxon>Kickxellomycotina</taxon>
        <taxon>Kickxellomycetes</taxon>
        <taxon>Kickxellales</taxon>
        <taxon>Kickxellaceae</taxon>
        <taxon>Mycoemilia</taxon>
    </lineage>
</organism>
<dbReference type="InterPro" id="IPR006806">
    <property type="entry name" value="NDUFA5"/>
</dbReference>
<name>A0A9W8DQ14_9FUNG</name>
<dbReference type="GO" id="GO:0022904">
    <property type="term" value="P:respiratory electron transport chain"/>
    <property type="evidence" value="ECO:0007669"/>
    <property type="project" value="InterPro"/>
</dbReference>
<keyword evidence="4" id="KW-0679">Respiratory chain</keyword>
<evidence type="ECO:0000313" key="9">
    <source>
        <dbReference type="EMBL" id="KAJ1913768.1"/>
    </source>
</evidence>
<evidence type="ECO:0000256" key="5">
    <source>
        <dbReference type="ARBA" id="ARBA00022792"/>
    </source>
</evidence>
<dbReference type="PANTHER" id="PTHR12653">
    <property type="entry name" value="NADH-UBIQUINONE OXIDOREDUCTASE 13 KD-B SUBUNIT"/>
    <property type="match status" value="1"/>
</dbReference>
<dbReference type="EMBL" id="JANBPU010000240">
    <property type="protein sequence ID" value="KAJ1913768.1"/>
    <property type="molecule type" value="Genomic_DNA"/>
</dbReference>
<keyword evidence="5" id="KW-0999">Mitochondrion inner membrane</keyword>
<proteinExistence type="inferred from homology"/>
<evidence type="ECO:0000256" key="1">
    <source>
        <dbReference type="ARBA" id="ARBA00004443"/>
    </source>
</evidence>
<dbReference type="Pfam" id="PF04716">
    <property type="entry name" value="ETC_C1_NDUFA5"/>
    <property type="match status" value="1"/>
</dbReference>
<keyword evidence="7" id="KW-0496">Mitochondrion</keyword>
<dbReference type="OrthoDB" id="286811at2759"/>
<evidence type="ECO:0000256" key="2">
    <source>
        <dbReference type="ARBA" id="ARBA00010261"/>
    </source>
</evidence>
<dbReference type="PANTHER" id="PTHR12653:SF0">
    <property type="entry name" value="NADH DEHYDROGENASE [UBIQUINONE] 1 ALPHA SUBCOMPLEX SUBUNIT 5"/>
    <property type="match status" value="1"/>
</dbReference>
<evidence type="ECO:0000313" key="10">
    <source>
        <dbReference type="Proteomes" id="UP001150538"/>
    </source>
</evidence>
<evidence type="ECO:0000256" key="4">
    <source>
        <dbReference type="ARBA" id="ARBA00022660"/>
    </source>
</evidence>
<dbReference type="GO" id="GO:0005743">
    <property type="term" value="C:mitochondrial inner membrane"/>
    <property type="evidence" value="ECO:0007669"/>
    <property type="project" value="UniProtKB-SubCell"/>
</dbReference>
<evidence type="ECO:0000256" key="8">
    <source>
        <dbReference type="ARBA" id="ARBA00023136"/>
    </source>
</evidence>
<accession>A0A9W8DQ14</accession>
<evidence type="ECO:0000256" key="3">
    <source>
        <dbReference type="ARBA" id="ARBA00022448"/>
    </source>
</evidence>
<comment type="similarity">
    <text evidence="2">Belongs to the complex I NDUFA5 subunit family.</text>
</comment>
<keyword evidence="6" id="KW-0249">Electron transport</keyword>
<sequence length="126" mass="14334">MRYTRTLFEAVKKTTGIWGIPVVENPRPQLICLYQDILKLVKERIPESAVYRQSVEALTQHRLKIVEENEKVSAIEEAIDAGNIEEVIMAAKDELELAAKVAEWKAWEPLAEPAPAGQWDLSHKLQ</sequence>
<evidence type="ECO:0000256" key="7">
    <source>
        <dbReference type="ARBA" id="ARBA00023128"/>
    </source>
</evidence>
<evidence type="ECO:0008006" key="11">
    <source>
        <dbReference type="Google" id="ProtNLM"/>
    </source>
</evidence>
<evidence type="ECO:0000256" key="6">
    <source>
        <dbReference type="ARBA" id="ARBA00022982"/>
    </source>
</evidence>